<sequence>MTNNQNVTTYGPLKLPKSGKEIFFREPTLGDKMEVLKANPITEENLASGNEVVGTYIALKCITTINGVQPTDSYKFFAANWPKADVDFFKAVFGKVCTSSTEEDVDVAVDFLLGRSASGTSSTATTPQTEQ</sequence>
<protein>
    <recommendedName>
        <fullName evidence="3">Phage tail protein</fullName>
    </recommendedName>
</protein>
<proteinExistence type="predicted"/>
<evidence type="ECO:0000313" key="1">
    <source>
        <dbReference type="EMBL" id="MBL0387924.1"/>
    </source>
</evidence>
<evidence type="ECO:0008006" key="3">
    <source>
        <dbReference type="Google" id="ProtNLM"/>
    </source>
</evidence>
<comment type="caution">
    <text evidence="1">The sequence shown here is derived from an EMBL/GenBank/DDBJ whole genome shotgun (WGS) entry which is preliminary data.</text>
</comment>
<dbReference type="RefSeq" id="WP_201636387.1">
    <property type="nucleotide sequence ID" value="NZ_JAEQNB010000004.1"/>
</dbReference>
<dbReference type="Proteomes" id="UP000602284">
    <property type="component" value="Unassembled WGS sequence"/>
</dbReference>
<evidence type="ECO:0000313" key="2">
    <source>
        <dbReference type="Proteomes" id="UP000602284"/>
    </source>
</evidence>
<keyword evidence="2" id="KW-1185">Reference proteome</keyword>
<name>A0ABS1JCB8_9BACL</name>
<gene>
    <name evidence="1" type="ORF">JJB07_14885</name>
</gene>
<dbReference type="EMBL" id="JAEQNB010000004">
    <property type="protein sequence ID" value="MBL0387924.1"/>
    <property type="molecule type" value="Genomic_DNA"/>
</dbReference>
<organism evidence="1 2">
    <name type="scientific">Tumebacillus amylolyticus</name>
    <dbReference type="NCBI Taxonomy" id="2801339"/>
    <lineage>
        <taxon>Bacteria</taxon>
        <taxon>Bacillati</taxon>
        <taxon>Bacillota</taxon>
        <taxon>Bacilli</taxon>
        <taxon>Bacillales</taxon>
        <taxon>Alicyclobacillaceae</taxon>
        <taxon>Tumebacillus</taxon>
    </lineage>
</organism>
<accession>A0ABS1JCB8</accession>
<reference evidence="1 2" key="1">
    <citation type="submission" date="2021-01" db="EMBL/GenBank/DDBJ databases">
        <title>Tumebacillus sp. strain ITR2 16S ribosomal RNA gene Genome sequencing and assembly.</title>
        <authorList>
            <person name="Kang M."/>
        </authorList>
    </citation>
    <scope>NUCLEOTIDE SEQUENCE [LARGE SCALE GENOMIC DNA]</scope>
    <source>
        <strain evidence="1 2">ITR2</strain>
    </source>
</reference>